<protein>
    <submittedName>
        <fullName evidence="1">Uncharacterized protein</fullName>
    </submittedName>
</protein>
<sequence length="18" mass="2231">MHQRALTHPHYRESEKPN</sequence>
<reference evidence="1" key="2">
    <citation type="journal article" date="2015" name="Data Brief">
        <title>Shoot transcriptome of the giant reed, Arundo donax.</title>
        <authorList>
            <person name="Barrero R.A."/>
            <person name="Guerrero F.D."/>
            <person name="Moolhuijzen P."/>
            <person name="Goolsby J.A."/>
            <person name="Tidwell J."/>
            <person name="Bellgard S.E."/>
            <person name="Bellgard M.I."/>
        </authorList>
    </citation>
    <scope>NUCLEOTIDE SEQUENCE</scope>
    <source>
        <tissue evidence="1">Shoot tissue taken approximately 20 cm above the soil surface</tissue>
    </source>
</reference>
<organism evidence="1">
    <name type="scientific">Arundo donax</name>
    <name type="common">Giant reed</name>
    <name type="synonym">Donax arundinaceus</name>
    <dbReference type="NCBI Taxonomy" id="35708"/>
    <lineage>
        <taxon>Eukaryota</taxon>
        <taxon>Viridiplantae</taxon>
        <taxon>Streptophyta</taxon>
        <taxon>Embryophyta</taxon>
        <taxon>Tracheophyta</taxon>
        <taxon>Spermatophyta</taxon>
        <taxon>Magnoliopsida</taxon>
        <taxon>Liliopsida</taxon>
        <taxon>Poales</taxon>
        <taxon>Poaceae</taxon>
        <taxon>PACMAD clade</taxon>
        <taxon>Arundinoideae</taxon>
        <taxon>Arundineae</taxon>
        <taxon>Arundo</taxon>
    </lineage>
</organism>
<accession>A0A0A8ZX53</accession>
<dbReference type="AlphaFoldDB" id="A0A0A8ZX53"/>
<dbReference type="EMBL" id="GBRH01254494">
    <property type="protein sequence ID" value="JAD43401.1"/>
    <property type="molecule type" value="Transcribed_RNA"/>
</dbReference>
<proteinExistence type="predicted"/>
<name>A0A0A8ZX53_ARUDO</name>
<evidence type="ECO:0000313" key="1">
    <source>
        <dbReference type="EMBL" id="JAD43401.1"/>
    </source>
</evidence>
<reference evidence="1" key="1">
    <citation type="submission" date="2014-09" db="EMBL/GenBank/DDBJ databases">
        <authorList>
            <person name="Magalhaes I.L.F."/>
            <person name="Oliveira U."/>
            <person name="Santos F.R."/>
            <person name="Vidigal T.H.D.A."/>
            <person name="Brescovit A.D."/>
            <person name="Santos A.J."/>
        </authorList>
    </citation>
    <scope>NUCLEOTIDE SEQUENCE</scope>
    <source>
        <tissue evidence="1">Shoot tissue taken approximately 20 cm above the soil surface</tissue>
    </source>
</reference>